<dbReference type="Pfam" id="PF07350">
    <property type="entry name" value="Gig2-like"/>
    <property type="match status" value="1"/>
</dbReference>
<evidence type="ECO:0000313" key="3">
    <source>
        <dbReference type="Proteomes" id="UP000717696"/>
    </source>
</evidence>
<feature type="compositionally biased region" description="Polar residues" evidence="1">
    <location>
        <begin position="1"/>
        <end position="11"/>
    </location>
</feature>
<comment type="caution">
    <text evidence="2">The sequence shown here is derived from an EMBL/GenBank/DDBJ whole genome shotgun (WGS) entry which is preliminary data.</text>
</comment>
<evidence type="ECO:0000313" key="2">
    <source>
        <dbReference type="EMBL" id="KAH7157378.1"/>
    </source>
</evidence>
<dbReference type="InterPro" id="IPR027443">
    <property type="entry name" value="IPNS-like_sf"/>
</dbReference>
<dbReference type="PANTHER" id="PTHR30613:SF1">
    <property type="entry name" value="DUF1479 DOMAIN PROTEIN (AFU_ORTHOLOGUE AFUA_5G09280)"/>
    <property type="match status" value="1"/>
</dbReference>
<dbReference type="EMBL" id="JAGMUU010000003">
    <property type="protein sequence ID" value="KAH7157378.1"/>
    <property type="molecule type" value="Genomic_DNA"/>
</dbReference>
<protein>
    <recommendedName>
        <fullName evidence="4">DUF1479 domain protein</fullName>
    </recommendedName>
</protein>
<evidence type="ECO:0008006" key="4">
    <source>
        <dbReference type="Google" id="ProtNLM"/>
    </source>
</evidence>
<reference evidence="2" key="1">
    <citation type="journal article" date="2021" name="Nat. Commun.">
        <title>Genetic determinants of endophytism in the Arabidopsis root mycobiome.</title>
        <authorList>
            <person name="Mesny F."/>
            <person name="Miyauchi S."/>
            <person name="Thiergart T."/>
            <person name="Pickel B."/>
            <person name="Atanasova L."/>
            <person name="Karlsson M."/>
            <person name="Huettel B."/>
            <person name="Barry K.W."/>
            <person name="Haridas S."/>
            <person name="Chen C."/>
            <person name="Bauer D."/>
            <person name="Andreopoulos W."/>
            <person name="Pangilinan J."/>
            <person name="LaButti K."/>
            <person name="Riley R."/>
            <person name="Lipzen A."/>
            <person name="Clum A."/>
            <person name="Drula E."/>
            <person name="Henrissat B."/>
            <person name="Kohler A."/>
            <person name="Grigoriev I.V."/>
            <person name="Martin F.M."/>
            <person name="Hacquard S."/>
        </authorList>
    </citation>
    <scope>NUCLEOTIDE SEQUENCE</scope>
    <source>
        <strain evidence="2">MPI-CAGE-AT-0021</strain>
    </source>
</reference>
<dbReference type="Gene3D" id="2.60.120.330">
    <property type="entry name" value="B-lactam Antibiotic, Isopenicillin N Synthase, Chain"/>
    <property type="match status" value="1"/>
</dbReference>
<dbReference type="SUPFAM" id="SSF51197">
    <property type="entry name" value="Clavaminate synthase-like"/>
    <property type="match status" value="1"/>
</dbReference>
<sequence length="472" mass="52323">MITHTLTQRQRSSCERRHLPSPPRHQPIKSATMPGKLQSWPAWQEFETPPKGLSQDTIGPGFSADAKAKVIAQYGEEALRKSWLEVCRALEAVRERLGALGSEAVPVLDMEEVLDGGLSESRRAELKASGCCIVRGVVASDEATELFNNLKTFVVENKDNISGWPVESPSMLRVYNSPTQVAIRTHPNQILLQRTLNSLFHDESGETSPEPLSYTDAARIRPPGQAFLGLGPHIDAGSLCRWADERYCKVYDSIFSGSPELHDAYDLDVRRDADQFLFEANAHSVVFRSFQGWTALTPASASRGTLMLYPEVSTAIAYVVLRPFFAPPVNRKDIMDASKWTFDPDSSWFPGTFREQSQRLSPSSHPHLGLQECLVHIPPMNPGDTVWWHTDMCHAVDPEHIGDQDASVVYVPACPTTPRNKEYIKEQLRAALDGKGPPDCPNVTVDESKLKGYKGFADVSEEGKVVLGFGLL</sequence>
<feature type="region of interest" description="Disordered" evidence="1">
    <location>
        <begin position="1"/>
        <end position="34"/>
    </location>
</feature>
<keyword evidence="3" id="KW-1185">Reference proteome</keyword>
<organism evidence="2 3">
    <name type="scientific">Dactylonectria estremocensis</name>
    <dbReference type="NCBI Taxonomy" id="1079267"/>
    <lineage>
        <taxon>Eukaryota</taxon>
        <taxon>Fungi</taxon>
        <taxon>Dikarya</taxon>
        <taxon>Ascomycota</taxon>
        <taxon>Pezizomycotina</taxon>
        <taxon>Sordariomycetes</taxon>
        <taxon>Hypocreomycetidae</taxon>
        <taxon>Hypocreales</taxon>
        <taxon>Nectriaceae</taxon>
        <taxon>Dactylonectria</taxon>
    </lineage>
</organism>
<dbReference type="PANTHER" id="PTHR30613">
    <property type="entry name" value="UNCHARACTERIZED PROTEIN YBIU-RELATED"/>
    <property type="match status" value="1"/>
</dbReference>
<dbReference type="OrthoDB" id="8249012at2759"/>
<dbReference type="Proteomes" id="UP000717696">
    <property type="component" value="Unassembled WGS sequence"/>
</dbReference>
<gene>
    <name evidence="2" type="ORF">B0J13DRAFT_541639</name>
</gene>
<evidence type="ECO:0000256" key="1">
    <source>
        <dbReference type="SAM" id="MobiDB-lite"/>
    </source>
</evidence>
<dbReference type="AlphaFoldDB" id="A0A9P9FCB7"/>
<accession>A0A9P9FCB7</accession>
<name>A0A9P9FCB7_9HYPO</name>
<dbReference type="InterPro" id="IPR010856">
    <property type="entry name" value="Gig2-like"/>
</dbReference>
<proteinExistence type="predicted"/>